<dbReference type="Proteomes" id="UP000030748">
    <property type="component" value="Unassembled WGS sequence"/>
</dbReference>
<accession>A0A022R2L9</accession>
<feature type="transmembrane region" description="Helical" evidence="1">
    <location>
        <begin position="120"/>
        <end position="137"/>
    </location>
</feature>
<sequence length="138" mass="16222">MKRKKYPKYIGKREKYIFIYVERERERRERGERERPLYNILYKNIIDQGSLQVWRPRSLCFLEGAEKGTHLLGNKLEKWPRGLLLLLLCGVVLNAFIVVLEPLHCPTTICATITNANAVNTTNLLLLLLLFIFSLSWF</sequence>
<feature type="transmembrane region" description="Helical" evidence="1">
    <location>
        <begin position="82"/>
        <end position="100"/>
    </location>
</feature>
<name>A0A022R2L9_ERYGU</name>
<proteinExistence type="predicted"/>
<keyword evidence="1" id="KW-0472">Membrane</keyword>
<gene>
    <name evidence="2" type="ORF">MIMGU_mgv1a016002mg</name>
</gene>
<keyword evidence="1" id="KW-1133">Transmembrane helix</keyword>
<protein>
    <submittedName>
        <fullName evidence="2">Uncharacterized protein</fullName>
    </submittedName>
</protein>
<evidence type="ECO:0000256" key="1">
    <source>
        <dbReference type="SAM" id="Phobius"/>
    </source>
</evidence>
<organism evidence="2 3">
    <name type="scientific">Erythranthe guttata</name>
    <name type="common">Yellow monkey flower</name>
    <name type="synonym">Mimulus guttatus</name>
    <dbReference type="NCBI Taxonomy" id="4155"/>
    <lineage>
        <taxon>Eukaryota</taxon>
        <taxon>Viridiplantae</taxon>
        <taxon>Streptophyta</taxon>
        <taxon>Embryophyta</taxon>
        <taxon>Tracheophyta</taxon>
        <taxon>Spermatophyta</taxon>
        <taxon>Magnoliopsida</taxon>
        <taxon>eudicotyledons</taxon>
        <taxon>Gunneridae</taxon>
        <taxon>Pentapetalae</taxon>
        <taxon>asterids</taxon>
        <taxon>lamiids</taxon>
        <taxon>Lamiales</taxon>
        <taxon>Phrymaceae</taxon>
        <taxon>Erythranthe</taxon>
    </lineage>
</organism>
<keyword evidence="3" id="KW-1185">Reference proteome</keyword>
<keyword evidence="1" id="KW-0812">Transmembrane</keyword>
<evidence type="ECO:0000313" key="3">
    <source>
        <dbReference type="Proteomes" id="UP000030748"/>
    </source>
</evidence>
<dbReference type="AlphaFoldDB" id="A0A022R2L9"/>
<dbReference type="EMBL" id="KI630657">
    <property type="protein sequence ID" value="EYU34887.1"/>
    <property type="molecule type" value="Genomic_DNA"/>
</dbReference>
<evidence type="ECO:0000313" key="2">
    <source>
        <dbReference type="EMBL" id="EYU34887.1"/>
    </source>
</evidence>
<reference evidence="2 3" key="1">
    <citation type="journal article" date="2013" name="Proc. Natl. Acad. Sci. U.S.A.">
        <title>Fine-scale variation in meiotic recombination in Mimulus inferred from population shotgun sequencing.</title>
        <authorList>
            <person name="Hellsten U."/>
            <person name="Wright K.M."/>
            <person name="Jenkins J."/>
            <person name="Shu S."/>
            <person name="Yuan Y."/>
            <person name="Wessler S.R."/>
            <person name="Schmutz J."/>
            <person name="Willis J.H."/>
            <person name="Rokhsar D.S."/>
        </authorList>
    </citation>
    <scope>NUCLEOTIDE SEQUENCE [LARGE SCALE GENOMIC DNA]</scope>
    <source>
        <strain evidence="3">cv. DUN x IM62</strain>
    </source>
</reference>